<protein>
    <submittedName>
        <fullName evidence="2">Uncharacterized protein</fullName>
    </submittedName>
</protein>
<evidence type="ECO:0000313" key="3">
    <source>
        <dbReference type="Proteomes" id="UP000325577"/>
    </source>
</evidence>
<dbReference type="Proteomes" id="UP000325577">
    <property type="component" value="Linkage Group LG13"/>
</dbReference>
<keyword evidence="3" id="KW-1185">Reference proteome</keyword>
<sequence>MHGGSFKYDGVFHRFKAMENKEDSQVEDRKEQEVHCQFDCFFGFLCLGAHNAFRIMRSIRCLIVGIISDFAGPASLLNLIAQGDMY</sequence>
<keyword evidence="1" id="KW-0812">Transmembrane</keyword>
<evidence type="ECO:0000313" key="2">
    <source>
        <dbReference type="EMBL" id="KAA8540882.1"/>
    </source>
</evidence>
<organism evidence="2 3">
    <name type="scientific">Nyssa sinensis</name>
    <dbReference type="NCBI Taxonomy" id="561372"/>
    <lineage>
        <taxon>Eukaryota</taxon>
        <taxon>Viridiplantae</taxon>
        <taxon>Streptophyta</taxon>
        <taxon>Embryophyta</taxon>
        <taxon>Tracheophyta</taxon>
        <taxon>Spermatophyta</taxon>
        <taxon>Magnoliopsida</taxon>
        <taxon>eudicotyledons</taxon>
        <taxon>Gunneridae</taxon>
        <taxon>Pentapetalae</taxon>
        <taxon>asterids</taxon>
        <taxon>Cornales</taxon>
        <taxon>Nyssaceae</taxon>
        <taxon>Nyssa</taxon>
    </lineage>
</organism>
<accession>A0A5J5BGA9</accession>
<feature type="transmembrane region" description="Helical" evidence="1">
    <location>
        <begin position="61"/>
        <end position="81"/>
    </location>
</feature>
<keyword evidence="1" id="KW-1133">Transmembrane helix</keyword>
<gene>
    <name evidence="2" type="ORF">F0562_024980</name>
</gene>
<evidence type="ECO:0000256" key="1">
    <source>
        <dbReference type="SAM" id="Phobius"/>
    </source>
</evidence>
<dbReference type="EMBL" id="CM018036">
    <property type="protein sequence ID" value="KAA8540882.1"/>
    <property type="molecule type" value="Genomic_DNA"/>
</dbReference>
<dbReference type="AlphaFoldDB" id="A0A5J5BGA9"/>
<name>A0A5J5BGA9_9ASTE</name>
<proteinExistence type="predicted"/>
<keyword evidence="1" id="KW-0472">Membrane</keyword>
<reference evidence="2 3" key="1">
    <citation type="submission" date="2019-09" db="EMBL/GenBank/DDBJ databases">
        <title>A chromosome-level genome assembly of the Chinese tupelo Nyssa sinensis.</title>
        <authorList>
            <person name="Yang X."/>
            <person name="Kang M."/>
            <person name="Yang Y."/>
            <person name="Xiong H."/>
            <person name="Wang M."/>
            <person name="Zhang Z."/>
            <person name="Wang Z."/>
            <person name="Wu H."/>
            <person name="Ma T."/>
            <person name="Liu J."/>
            <person name="Xi Z."/>
        </authorList>
    </citation>
    <scope>NUCLEOTIDE SEQUENCE [LARGE SCALE GENOMIC DNA]</scope>
    <source>
        <strain evidence="2">J267</strain>
        <tissue evidence="2">Leaf</tissue>
    </source>
</reference>